<keyword evidence="2 4" id="KW-0808">Transferase</keyword>
<accession>A0A516PVI0</accession>
<keyword evidence="1 4" id="KW-0489">Methyltransferase</keyword>
<evidence type="ECO:0000256" key="2">
    <source>
        <dbReference type="ARBA" id="ARBA00022679"/>
    </source>
</evidence>
<gene>
    <name evidence="4" type="ORF">FOE78_04030</name>
</gene>
<proteinExistence type="predicted"/>
<dbReference type="OrthoDB" id="9811589at2"/>
<dbReference type="InterPro" id="IPR029063">
    <property type="entry name" value="SAM-dependent_MTases_sf"/>
</dbReference>
<dbReference type="RefSeq" id="WP_143985176.1">
    <property type="nucleotide sequence ID" value="NZ_CP041692.1"/>
</dbReference>
<evidence type="ECO:0000313" key="4">
    <source>
        <dbReference type="EMBL" id="QDP95194.1"/>
    </source>
</evidence>
<dbReference type="Pfam" id="PF13649">
    <property type="entry name" value="Methyltransf_25"/>
    <property type="match status" value="1"/>
</dbReference>
<feature type="domain" description="Methyltransferase" evidence="3">
    <location>
        <begin position="40"/>
        <end position="135"/>
    </location>
</feature>
<dbReference type="EMBL" id="CP041692">
    <property type="protein sequence ID" value="QDP95194.1"/>
    <property type="molecule type" value="Genomic_DNA"/>
</dbReference>
<dbReference type="Proteomes" id="UP000319263">
    <property type="component" value="Chromosome"/>
</dbReference>
<name>A0A516PVI0_9ACTN</name>
<dbReference type="CDD" id="cd02440">
    <property type="entry name" value="AdoMet_MTases"/>
    <property type="match status" value="1"/>
</dbReference>
<sequence>MTDDPFGDPRLAALYDADNPAGEDHDYFRRTAGRAGVRRIVDLGCGTGLLTVTLAGPDRTVLGIDPSRTMLDLAKARPGHDQVIWQYGDASVLDALLHPGSVDLVIMSGNTAQHIVGADWHRTLRSVARVLRPGGVLTFETRNPTARAWESWSAENTMATRDTDHGPLTEWLEITAVTGFDDGNGGQLTFAAHNVFEATGEHVVFTTVLAFRTRTELTADLADAGLRIESIAGGWRNEPLTDTSRLLVVTATRSG</sequence>
<dbReference type="PANTHER" id="PTHR44942">
    <property type="entry name" value="METHYLTRANSF_11 DOMAIN-CONTAINING PROTEIN"/>
    <property type="match status" value="1"/>
</dbReference>
<evidence type="ECO:0000256" key="1">
    <source>
        <dbReference type="ARBA" id="ARBA00022603"/>
    </source>
</evidence>
<organism evidence="4 5">
    <name type="scientific">Microlunatus elymi</name>
    <dbReference type="NCBI Taxonomy" id="2596828"/>
    <lineage>
        <taxon>Bacteria</taxon>
        <taxon>Bacillati</taxon>
        <taxon>Actinomycetota</taxon>
        <taxon>Actinomycetes</taxon>
        <taxon>Propionibacteriales</taxon>
        <taxon>Propionibacteriaceae</taxon>
        <taxon>Microlunatus</taxon>
    </lineage>
</organism>
<reference evidence="4 5" key="1">
    <citation type="submission" date="2019-07" db="EMBL/GenBank/DDBJ databases">
        <title>Microlunatus dokdonensis sp. nov. isolated from the rhizospheric soil of the wild plant Elymus tsukushiensis.</title>
        <authorList>
            <person name="Ghim S.-Y."/>
            <person name="Hwang Y.-J."/>
            <person name="Son J.-S."/>
            <person name="Shin J.-H."/>
        </authorList>
    </citation>
    <scope>NUCLEOTIDE SEQUENCE [LARGE SCALE GENOMIC DNA]</scope>
    <source>
        <strain evidence="4 5">KUDC0627</strain>
    </source>
</reference>
<dbReference type="GO" id="GO:0032259">
    <property type="term" value="P:methylation"/>
    <property type="evidence" value="ECO:0007669"/>
    <property type="project" value="UniProtKB-KW"/>
</dbReference>
<dbReference type="PANTHER" id="PTHR44942:SF4">
    <property type="entry name" value="METHYLTRANSFERASE TYPE 11 DOMAIN-CONTAINING PROTEIN"/>
    <property type="match status" value="1"/>
</dbReference>
<dbReference type="InterPro" id="IPR051052">
    <property type="entry name" value="Diverse_substrate_MTase"/>
</dbReference>
<evidence type="ECO:0000313" key="5">
    <source>
        <dbReference type="Proteomes" id="UP000319263"/>
    </source>
</evidence>
<evidence type="ECO:0000259" key="3">
    <source>
        <dbReference type="Pfam" id="PF13649"/>
    </source>
</evidence>
<dbReference type="GO" id="GO:0008168">
    <property type="term" value="F:methyltransferase activity"/>
    <property type="evidence" value="ECO:0007669"/>
    <property type="project" value="UniProtKB-KW"/>
</dbReference>
<dbReference type="AlphaFoldDB" id="A0A516PVI0"/>
<dbReference type="Gene3D" id="3.40.50.150">
    <property type="entry name" value="Vaccinia Virus protein VP39"/>
    <property type="match status" value="1"/>
</dbReference>
<dbReference type="SUPFAM" id="SSF53335">
    <property type="entry name" value="S-adenosyl-L-methionine-dependent methyltransferases"/>
    <property type="match status" value="1"/>
</dbReference>
<protein>
    <submittedName>
        <fullName evidence="4">Class I SAM-dependent methyltransferase</fullName>
    </submittedName>
</protein>
<dbReference type="InterPro" id="IPR041698">
    <property type="entry name" value="Methyltransf_25"/>
</dbReference>
<keyword evidence="5" id="KW-1185">Reference proteome</keyword>
<dbReference type="KEGG" id="mik:FOE78_04030"/>